<dbReference type="OrthoDB" id="9810906at2"/>
<feature type="compositionally biased region" description="Low complexity" evidence="2">
    <location>
        <begin position="54"/>
        <end position="73"/>
    </location>
</feature>
<dbReference type="PANTHER" id="PTHR33393">
    <property type="entry name" value="POLYGLUTAMINE SYNTHESIS ACCESSORY PROTEIN RV0574C-RELATED"/>
    <property type="match status" value="1"/>
</dbReference>
<evidence type="ECO:0000256" key="2">
    <source>
        <dbReference type="SAM" id="MobiDB-lite"/>
    </source>
</evidence>
<reference evidence="5 6" key="1">
    <citation type="submission" date="2019-04" db="EMBL/GenBank/DDBJ databases">
        <title>Cohnella sp. nov., isolated from soil.</title>
        <authorList>
            <person name="Kim W."/>
        </authorList>
    </citation>
    <scope>NUCLEOTIDE SEQUENCE [LARGE SCALE GENOMIC DNA]</scope>
    <source>
        <strain evidence="5 6">CAU 1483</strain>
    </source>
</reference>
<dbReference type="RefSeq" id="WP_136776889.1">
    <property type="nucleotide sequence ID" value="NZ_SUPK01000002.1"/>
</dbReference>
<accession>A0A4U0FFC2</accession>
<feature type="transmembrane region" description="Helical" evidence="3">
    <location>
        <begin position="20"/>
        <end position="43"/>
    </location>
</feature>
<gene>
    <name evidence="5" type="ORF">E5161_06545</name>
</gene>
<keyword evidence="3" id="KW-0472">Membrane</keyword>
<feature type="domain" description="Capsule synthesis protein CapA" evidence="4">
    <location>
        <begin position="100"/>
        <end position="340"/>
    </location>
</feature>
<keyword evidence="3" id="KW-0812">Transmembrane</keyword>
<dbReference type="InterPro" id="IPR019079">
    <property type="entry name" value="Capsule_synth_CapA"/>
</dbReference>
<dbReference type="EMBL" id="SUPK01000002">
    <property type="protein sequence ID" value="TJY43528.1"/>
    <property type="molecule type" value="Genomic_DNA"/>
</dbReference>
<dbReference type="CDD" id="cd07381">
    <property type="entry name" value="MPP_CapA"/>
    <property type="match status" value="1"/>
</dbReference>
<sequence length="410" mass="43516">MSYSRSETHRDRKSRSQRRIRRLIALNSILLVAVAIVVVWLFVGSNPKQSGLEADAASAPPSKAAHTPASPAAKPSPPVESPAPSASAGTGADSEFTPVKLAFVGDILPAASVAQLMKKNGYDYPYREAQSLLQAADITAGNLEAPITGRGTPAGNKQYLFRGPAEALPALKDAGFDVFTLANNHTLDYGWVGLQDTMDALNDHGLKHVGAGTDATEAYTPVYMESKGITVAYIGISRVLPEPSWKAAARHPGVADGYNPAGAEKAIRDAKKNADLVVVLVHWGIERADQPNKDQKELGHRLIDAGADLVVGSHPHVLQGFEFYKNKWIAYSLGNFVFNTTASPKTSETGILTAACSKTGSCSLEFQPMKAVNSQPAPLTGQAAKELLARLSSLSTAAVFKENGQLVAKH</sequence>
<dbReference type="InterPro" id="IPR052169">
    <property type="entry name" value="CW_Biosynth-Accessory"/>
</dbReference>
<dbReference type="Gene3D" id="3.60.21.10">
    <property type="match status" value="1"/>
</dbReference>
<keyword evidence="3" id="KW-1133">Transmembrane helix</keyword>
<protein>
    <submittedName>
        <fullName evidence="5">CapA family protein</fullName>
    </submittedName>
</protein>
<dbReference type="SUPFAM" id="SSF56300">
    <property type="entry name" value="Metallo-dependent phosphatases"/>
    <property type="match status" value="1"/>
</dbReference>
<evidence type="ECO:0000256" key="3">
    <source>
        <dbReference type="SAM" id="Phobius"/>
    </source>
</evidence>
<dbReference type="Proteomes" id="UP000309673">
    <property type="component" value="Unassembled WGS sequence"/>
</dbReference>
<evidence type="ECO:0000313" key="5">
    <source>
        <dbReference type="EMBL" id="TJY43528.1"/>
    </source>
</evidence>
<evidence type="ECO:0000259" key="4">
    <source>
        <dbReference type="SMART" id="SM00854"/>
    </source>
</evidence>
<dbReference type="SMART" id="SM00854">
    <property type="entry name" value="PGA_cap"/>
    <property type="match status" value="1"/>
</dbReference>
<feature type="region of interest" description="Disordered" evidence="2">
    <location>
        <begin position="51"/>
        <end position="91"/>
    </location>
</feature>
<comment type="caution">
    <text evidence="5">The sequence shown here is derived from an EMBL/GenBank/DDBJ whole genome shotgun (WGS) entry which is preliminary data.</text>
</comment>
<dbReference type="AlphaFoldDB" id="A0A4U0FFC2"/>
<organism evidence="5 6">
    <name type="scientific">Cohnella pontilimi</name>
    <dbReference type="NCBI Taxonomy" id="2564100"/>
    <lineage>
        <taxon>Bacteria</taxon>
        <taxon>Bacillati</taxon>
        <taxon>Bacillota</taxon>
        <taxon>Bacilli</taxon>
        <taxon>Bacillales</taxon>
        <taxon>Paenibacillaceae</taxon>
        <taxon>Cohnella</taxon>
    </lineage>
</organism>
<dbReference type="Pfam" id="PF09587">
    <property type="entry name" value="PGA_cap"/>
    <property type="match status" value="1"/>
</dbReference>
<dbReference type="InterPro" id="IPR029052">
    <property type="entry name" value="Metallo-depent_PP-like"/>
</dbReference>
<evidence type="ECO:0000313" key="6">
    <source>
        <dbReference type="Proteomes" id="UP000309673"/>
    </source>
</evidence>
<evidence type="ECO:0000256" key="1">
    <source>
        <dbReference type="ARBA" id="ARBA00005662"/>
    </source>
</evidence>
<keyword evidence="6" id="KW-1185">Reference proteome</keyword>
<name>A0A4U0FFC2_9BACL</name>
<comment type="similarity">
    <text evidence="1">Belongs to the CapA family.</text>
</comment>
<dbReference type="PANTHER" id="PTHR33393:SF13">
    <property type="entry name" value="PGA BIOSYNTHESIS PROTEIN CAPA"/>
    <property type="match status" value="1"/>
</dbReference>
<proteinExistence type="inferred from homology"/>